<dbReference type="SUPFAM" id="SSF56524">
    <property type="entry name" value="Oxidoreductase molybdopterin-binding domain"/>
    <property type="match status" value="1"/>
</dbReference>
<name>A0A6I4MNV0_9ACTN</name>
<feature type="domain" description="Oxidoreductase molybdopterin-binding" evidence="7">
    <location>
        <begin position="266"/>
        <end position="399"/>
    </location>
</feature>
<comment type="subcellular location">
    <subcellularLocation>
        <location evidence="1">Cell membrane</location>
        <topology evidence="1">Multi-pass membrane protein</topology>
    </subcellularLocation>
</comment>
<evidence type="ECO:0000256" key="6">
    <source>
        <dbReference type="SAM" id="Phobius"/>
    </source>
</evidence>
<keyword evidence="2" id="KW-1003">Cell membrane</keyword>
<sequence>MVRRPAPLTASLRARLPRPPRLPRLPRLPAALTTLPERFTSRLHDERVAAWLGIALGVCFLTAFCTGLVSHLMQNPPNWMTWPSRPVNLYRVTQGLHVMTGLAAVPLLLAKLWTVYPRLLQWPPARSAGHAIERALVFVLVGGSLFQLVTGVMNIDYWYAFRFFFTTAHYWTAYIIIGALLIHIANQWAKARRTVMTRPSDGLRRRTFLLTVFGASGVVVATTVGETVSPLARLAVLAPRRPGIGSQDLPVNKSAAASGVTALARDPRWRLTVTGRVRRELSLSLEQLQAMPMRTARLPIACVEGWSAEATWEGVRLRDLLAMAGADDDAGVRVESLERYGLYRTSQVRPPHWHDPLTLLALRVNGEPLDLDHGYPCRLIAPNRPGVMQTKWVGRLVVT</sequence>
<dbReference type="CDD" id="cd00321">
    <property type="entry name" value="SO_family_Moco"/>
    <property type="match status" value="1"/>
</dbReference>
<evidence type="ECO:0000256" key="3">
    <source>
        <dbReference type="ARBA" id="ARBA00022692"/>
    </source>
</evidence>
<dbReference type="InterPro" id="IPR008335">
    <property type="entry name" value="Mopterin_OxRdtase_euk"/>
</dbReference>
<accession>A0A6I4MNV0</accession>
<dbReference type="InterPro" id="IPR011577">
    <property type="entry name" value="Cyt_b561_bac/Ni-Hgenase"/>
</dbReference>
<keyword evidence="3 6" id="KW-0812">Transmembrane</keyword>
<dbReference type="Gene3D" id="3.90.420.10">
    <property type="entry name" value="Oxidoreductase, molybdopterin-binding domain"/>
    <property type="match status" value="1"/>
</dbReference>
<dbReference type="EMBL" id="WBMS02000055">
    <property type="protein sequence ID" value="MWA06660.1"/>
    <property type="molecule type" value="Genomic_DNA"/>
</dbReference>
<evidence type="ECO:0000256" key="1">
    <source>
        <dbReference type="ARBA" id="ARBA00004651"/>
    </source>
</evidence>
<dbReference type="GO" id="GO:0009055">
    <property type="term" value="F:electron transfer activity"/>
    <property type="evidence" value="ECO:0007669"/>
    <property type="project" value="InterPro"/>
</dbReference>
<evidence type="ECO:0000256" key="5">
    <source>
        <dbReference type="ARBA" id="ARBA00023136"/>
    </source>
</evidence>
<feature type="transmembrane region" description="Helical" evidence="6">
    <location>
        <begin position="48"/>
        <end position="72"/>
    </location>
</feature>
<feature type="transmembrane region" description="Helical" evidence="6">
    <location>
        <begin position="135"/>
        <end position="155"/>
    </location>
</feature>
<dbReference type="Pfam" id="PF01292">
    <property type="entry name" value="Ni_hydr_CYTB"/>
    <property type="match status" value="1"/>
</dbReference>
<evidence type="ECO:0000259" key="7">
    <source>
        <dbReference type="Pfam" id="PF00174"/>
    </source>
</evidence>
<evidence type="ECO:0000313" key="10">
    <source>
        <dbReference type="Proteomes" id="UP000462055"/>
    </source>
</evidence>
<dbReference type="GO" id="GO:0005886">
    <property type="term" value="C:plasma membrane"/>
    <property type="evidence" value="ECO:0007669"/>
    <property type="project" value="UniProtKB-SubCell"/>
</dbReference>
<reference evidence="9" key="1">
    <citation type="submission" date="2019-12" db="EMBL/GenBank/DDBJ databases">
        <title>Actinomadura physcomitrii sp. nov., a novel actinomycete isolated from moss [Physcomitrium sphaericum (Ludw) Fuernr].</title>
        <authorList>
            <person name="Zhuang X."/>
        </authorList>
    </citation>
    <scope>NUCLEOTIDE SEQUENCE [LARGE SCALE GENOMIC DNA]</scope>
    <source>
        <strain evidence="9">LD22</strain>
    </source>
</reference>
<dbReference type="PANTHER" id="PTHR43032:SF2">
    <property type="entry name" value="BLL0505 PROTEIN"/>
    <property type="match status" value="1"/>
</dbReference>
<comment type="caution">
    <text evidence="9">The sequence shown here is derived from an EMBL/GenBank/DDBJ whole genome shotgun (WGS) entry which is preliminary data.</text>
</comment>
<organism evidence="9 10">
    <name type="scientific">Actinomadura physcomitrii</name>
    <dbReference type="NCBI Taxonomy" id="2650748"/>
    <lineage>
        <taxon>Bacteria</taxon>
        <taxon>Bacillati</taxon>
        <taxon>Actinomycetota</taxon>
        <taxon>Actinomycetes</taxon>
        <taxon>Streptosporangiales</taxon>
        <taxon>Thermomonosporaceae</taxon>
        <taxon>Actinomadura</taxon>
    </lineage>
</organism>
<protein>
    <submittedName>
        <fullName evidence="9">Molybdopterin-dependent oxidoreductase</fullName>
    </submittedName>
</protein>
<dbReference type="Proteomes" id="UP000462055">
    <property type="component" value="Unassembled WGS sequence"/>
</dbReference>
<proteinExistence type="predicted"/>
<evidence type="ECO:0000259" key="8">
    <source>
        <dbReference type="Pfam" id="PF01292"/>
    </source>
</evidence>
<dbReference type="InterPro" id="IPR000572">
    <property type="entry name" value="OxRdtase_Mopterin-bd_dom"/>
</dbReference>
<feature type="domain" description="Cytochrome b561 bacterial/Ni-hydrogenase" evidence="8">
    <location>
        <begin position="57"/>
        <end position="185"/>
    </location>
</feature>
<keyword evidence="10" id="KW-1185">Reference proteome</keyword>
<feature type="transmembrane region" description="Helical" evidence="6">
    <location>
        <begin position="207"/>
        <end position="225"/>
    </location>
</feature>
<dbReference type="PRINTS" id="PR00407">
    <property type="entry name" value="EUMOPTERIN"/>
</dbReference>
<dbReference type="InterPro" id="IPR016174">
    <property type="entry name" value="Di-haem_cyt_TM"/>
</dbReference>
<keyword evidence="5 6" id="KW-0472">Membrane</keyword>
<evidence type="ECO:0000313" key="9">
    <source>
        <dbReference type="EMBL" id="MWA06660.1"/>
    </source>
</evidence>
<feature type="transmembrane region" description="Helical" evidence="6">
    <location>
        <begin position="167"/>
        <end position="186"/>
    </location>
</feature>
<dbReference type="PANTHER" id="PTHR43032">
    <property type="entry name" value="PROTEIN-METHIONINE-SULFOXIDE REDUCTASE"/>
    <property type="match status" value="1"/>
</dbReference>
<dbReference type="GO" id="GO:0016491">
    <property type="term" value="F:oxidoreductase activity"/>
    <property type="evidence" value="ECO:0007669"/>
    <property type="project" value="InterPro"/>
</dbReference>
<dbReference type="RefSeq" id="WP_151599371.1">
    <property type="nucleotide sequence ID" value="NZ_WBMS02000055.1"/>
</dbReference>
<dbReference type="SUPFAM" id="SSF81342">
    <property type="entry name" value="Transmembrane di-heme cytochromes"/>
    <property type="match status" value="1"/>
</dbReference>
<evidence type="ECO:0000256" key="4">
    <source>
        <dbReference type="ARBA" id="ARBA00022989"/>
    </source>
</evidence>
<keyword evidence="4 6" id="KW-1133">Transmembrane helix</keyword>
<feature type="transmembrane region" description="Helical" evidence="6">
    <location>
        <begin position="92"/>
        <end position="114"/>
    </location>
</feature>
<dbReference type="InterPro" id="IPR036374">
    <property type="entry name" value="OxRdtase_Mopterin-bd_sf"/>
</dbReference>
<dbReference type="AlphaFoldDB" id="A0A6I4MNV0"/>
<gene>
    <name evidence="9" type="ORF">F8568_041205</name>
</gene>
<dbReference type="GO" id="GO:0022904">
    <property type="term" value="P:respiratory electron transport chain"/>
    <property type="evidence" value="ECO:0007669"/>
    <property type="project" value="InterPro"/>
</dbReference>
<dbReference type="Pfam" id="PF00174">
    <property type="entry name" value="Oxidored_molyb"/>
    <property type="match status" value="1"/>
</dbReference>
<evidence type="ECO:0000256" key="2">
    <source>
        <dbReference type="ARBA" id="ARBA00022475"/>
    </source>
</evidence>